<dbReference type="HAMAP" id="MF_00218">
    <property type="entry name" value="URO_D"/>
    <property type="match status" value="1"/>
</dbReference>
<dbReference type="InterPro" id="IPR000257">
    <property type="entry name" value="Uroporphyrinogen_deCOase"/>
</dbReference>
<evidence type="ECO:0000256" key="4">
    <source>
        <dbReference type="ARBA" id="ARBA00011738"/>
    </source>
</evidence>
<reference evidence="15" key="1">
    <citation type="submission" date="2013-04" db="EMBL/GenBank/DDBJ databases">
        <title>The Genome Sequence of Fonticula alba ATCC 38817.</title>
        <authorList>
            <consortium name="The Broad Institute Genomics Platform"/>
            <person name="Russ C."/>
            <person name="Cuomo C."/>
            <person name="Burger G."/>
            <person name="Gray M.W."/>
            <person name="Holland P.W.H."/>
            <person name="King N."/>
            <person name="Lang F.B.F."/>
            <person name="Roger A.J."/>
            <person name="Ruiz-Trillo I."/>
            <person name="Brown M."/>
            <person name="Walker B."/>
            <person name="Young S."/>
            <person name="Zeng Q."/>
            <person name="Gargeya S."/>
            <person name="Fitzgerald M."/>
            <person name="Haas B."/>
            <person name="Abouelleil A."/>
            <person name="Allen A.W."/>
            <person name="Alvarado L."/>
            <person name="Arachchi H.M."/>
            <person name="Berlin A.M."/>
            <person name="Chapman S.B."/>
            <person name="Gainer-Dewar J."/>
            <person name="Goldberg J."/>
            <person name="Griggs A."/>
            <person name="Gujja S."/>
            <person name="Hansen M."/>
            <person name="Howarth C."/>
            <person name="Imamovic A."/>
            <person name="Ireland A."/>
            <person name="Larimer J."/>
            <person name="McCowan C."/>
            <person name="Murphy C."/>
            <person name="Pearson M."/>
            <person name="Poon T.W."/>
            <person name="Priest M."/>
            <person name="Roberts A."/>
            <person name="Saif S."/>
            <person name="Shea T."/>
            <person name="Sisk P."/>
            <person name="Sykes S."/>
            <person name="Wortman J."/>
            <person name="Nusbaum C."/>
            <person name="Birren B."/>
        </authorList>
    </citation>
    <scope>NUCLEOTIDE SEQUENCE [LARGE SCALE GENOMIC DNA]</scope>
    <source>
        <strain evidence="15">ATCC 38817</strain>
    </source>
</reference>
<keyword evidence="8" id="KW-0210">Decarboxylase</keyword>
<dbReference type="InterPro" id="IPR006361">
    <property type="entry name" value="Uroporphyrinogen_deCO2ase_HemE"/>
</dbReference>
<evidence type="ECO:0000259" key="14">
    <source>
        <dbReference type="Pfam" id="PF01208"/>
    </source>
</evidence>
<dbReference type="UniPathway" id="UPA00251">
    <property type="reaction ID" value="UER00321"/>
</dbReference>
<dbReference type="OrthoDB" id="339900at2759"/>
<evidence type="ECO:0000256" key="2">
    <source>
        <dbReference type="ARBA" id="ARBA00004804"/>
    </source>
</evidence>
<comment type="subcellular location">
    <subcellularLocation>
        <location evidence="1">Cytoplasm</location>
        <location evidence="1">Cytosol</location>
    </subcellularLocation>
</comment>
<dbReference type="EMBL" id="KB932207">
    <property type="protein sequence ID" value="KCV68993.1"/>
    <property type="molecule type" value="Genomic_DNA"/>
</dbReference>
<dbReference type="CDD" id="cd00717">
    <property type="entry name" value="URO-D"/>
    <property type="match status" value="1"/>
</dbReference>
<evidence type="ECO:0000256" key="7">
    <source>
        <dbReference type="ARBA" id="ARBA00022490"/>
    </source>
</evidence>
<evidence type="ECO:0000256" key="6">
    <source>
        <dbReference type="ARBA" id="ARBA00014308"/>
    </source>
</evidence>
<dbReference type="InterPro" id="IPR038071">
    <property type="entry name" value="UROD/MetE-like_sf"/>
</dbReference>
<dbReference type="GO" id="GO:0006782">
    <property type="term" value="P:protoporphyrinogen IX biosynthetic process"/>
    <property type="evidence" value="ECO:0007669"/>
    <property type="project" value="UniProtKB-UniPathway"/>
</dbReference>
<dbReference type="Proteomes" id="UP000030693">
    <property type="component" value="Unassembled WGS sequence"/>
</dbReference>
<dbReference type="FunFam" id="3.20.20.210:FF:000008">
    <property type="entry name" value="Uroporphyrinogen decarboxylase"/>
    <property type="match status" value="1"/>
</dbReference>
<comment type="function">
    <text evidence="11">Catalyzes the sequential decarboxylation of the four acetate side chains of uroporphyrinogen to form coproporphyrinogen and participates in the fifth step in the heme biosynthetic pathway. Isomer I or isomer III of uroporphyrinogen may serve as substrate, but only coproporphyrinogen III can ultimately be converted to heme. In vitro also decarboxylates pentacarboxylate porphyrinogen I.</text>
</comment>
<keyword evidence="10" id="KW-0627">Porphyrin biosynthesis</keyword>
<dbReference type="GeneID" id="20529138"/>
<dbReference type="Pfam" id="PF01208">
    <property type="entry name" value="URO-D"/>
    <property type="match status" value="1"/>
</dbReference>
<dbReference type="STRING" id="691883.A0A058Z516"/>
<comment type="subunit">
    <text evidence="4">Homodimer.</text>
</comment>
<dbReference type="AlphaFoldDB" id="A0A058Z516"/>
<comment type="similarity">
    <text evidence="3">Belongs to the uroporphyrinogen decarboxylase family.</text>
</comment>
<name>A0A058Z516_FONAL</name>
<comment type="catalytic activity">
    <reaction evidence="12">
        <text>uroporphyrinogen I + 4 H(+) = coproporphyrinogen I + 4 CO2</text>
        <dbReference type="Rhea" id="RHEA:31239"/>
        <dbReference type="ChEBI" id="CHEBI:15378"/>
        <dbReference type="ChEBI" id="CHEBI:16526"/>
        <dbReference type="ChEBI" id="CHEBI:62626"/>
        <dbReference type="ChEBI" id="CHEBI:62631"/>
    </reaction>
    <physiologicalReaction direction="left-to-right" evidence="12">
        <dbReference type="Rhea" id="RHEA:31240"/>
    </physiologicalReaction>
</comment>
<dbReference type="PANTHER" id="PTHR21091">
    <property type="entry name" value="METHYLTETRAHYDROFOLATE:HOMOCYSTEINE METHYLTRANSFERASE RELATED"/>
    <property type="match status" value="1"/>
</dbReference>
<dbReference type="GO" id="GO:0004853">
    <property type="term" value="F:uroporphyrinogen decarboxylase activity"/>
    <property type="evidence" value="ECO:0007669"/>
    <property type="project" value="UniProtKB-EC"/>
</dbReference>
<evidence type="ECO:0000256" key="8">
    <source>
        <dbReference type="ARBA" id="ARBA00022793"/>
    </source>
</evidence>
<dbReference type="Gene3D" id="3.20.20.210">
    <property type="match status" value="1"/>
</dbReference>
<comment type="catalytic activity">
    <reaction evidence="13">
        <text>uroporphyrinogen III + 4 H(+) = coproporphyrinogen III + 4 CO2</text>
        <dbReference type="Rhea" id="RHEA:19865"/>
        <dbReference type="ChEBI" id="CHEBI:15378"/>
        <dbReference type="ChEBI" id="CHEBI:16526"/>
        <dbReference type="ChEBI" id="CHEBI:57308"/>
        <dbReference type="ChEBI" id="CHEBI:57309"/>
        <dbReference type="EC" id="4.1.1.37"/>
    </reaction>
    <physiologicalReaction direction="left-to-right" evidence="13">
        <dbReference type="Rhea" id="RHEA:19866"/>
    </physiologicalReaction>
</comment>
<dbReference type="RefSeq" id="XP_009496564.1">
    <property type="nucleotide sequence ID" value="XM_009498289.1"/>
</dbReference>
<dbReference type="PANTHER" id="PTHR21091:SF169">
    <property type="entry name" value="UROPORPHYRINOGEN DECARBOXYLASE"/>
    <property type="match status" value="1"/>
</dbReference>
<feature type="domain" description="Uroporphyrinogen decarboxylase (URO-D)" evidence="14">
    <location>
        <begin position="53"/>
        <end position="402"/>
    </location>
</feature>
<evidence type="ECO:0000256" key="11">
    <source>
        <dbReference type="ARBA" id="ARBA00045708"/>
    </source>
</evidence>
<evidence type="ECO:0000256" key="1">
    <source>
        <dbReference type="ARBA" id="ARBA00004514"/>
    </source>
</evidence>
<evidence type="ECO:0000313" key="16">
    <source>
        <dbReference type="Proteomes" id="UP000030693"/>
    </source>
</evidence>
<keyword evidence="7" id="KW-0963">Cytoplasm</keyword>
<evidence type="ECO:0000256" key="5">
    <source>
        <dbReference type="ARBA" id="ARBA00012288"/>
    </source>
</evidence>
<keyword evidence="9" id="KW-0456">Lyase</keyword>
<organism evidence="15">
    <name type="scientific">Fonticula alba</name>
    <name type="common">Slime mold</name>
    <dbReference type="NCBI Taxonomy" id="691883"/>
    <lineage>
        <taxon>Eukaryota</taxon>
        <taxon>Rotosphaerida</taxon>
        <taxon>Fonticulaceae</taxon>
        <taxon>Fonticula</taxon>
    </lineage>
</organism>
<evidence type="ECO:0000256" key="12">
    <source>
        <dbReference type="ARBA" id="ARBA00047341"/>
    </source>
</evidence>
<evidence type="ECO:0000256" key="10">
    <source>
        <dbReference type="ARBA" id="ARBA00023244"/>
    </source>
</evidence>
<dbReference type="NCBIfam" id="TIGR01464">
    <property type="entry name" value="hemE"/>
    <property type="match status" value="1"/>
</dbReference>
<dbReference type="OMA" id="LWLMRQA"/>
<evidence type="ECO:0000256" key="9">
    <source>
        <dbReference type="ARBA" id="ARBA00023239"/>
    </source>
</evidence>
<sequence>MSVPTPTPAPTPTFIPQPGALLDEMPEDEAVARIQAARAPGGSGLLAAFPPLKNDTALRAAKGLPVSHTPVWAMRQAGRYLPEFRSVRSLSQFFEVCRSPSLASEVTLQPLRRFALDAAIIFSDILVIPQALGVDVVMTPGIGPQIPNRVATPADVETIVKFVGEDYTKCAQSLSYVWEAVALTRMRMNGHCPLFGFCGAPWTIMAYMVQGGGSRNWDHAKAFVLNHPEAAHQLLHVITEVSIEYLVGKVHAGAQILQVFDSNAGELPPHQLKEFSLPYLARIAEGVKARLAADGVEAVPLVVFARGAMHSLDLVAKLGYDVLGIDWTIDLKSARAKAGPGCVLQGNLDPCTLFAPPEVIRQEVRRMLADNGDGSLIANLGHGMLPNHSPEHLGVFIEEIHAVSRAAKST</sequence>
<evidence type="ECO:0000313" key="15">
    <source>
        <dbReference type="EMBL" id="KCV68993.1"/>
    </source>
</evidence>
<keyword evidence="16" id="KW-1185">Reference proteome</keyword>
<accession>A0A058Z516</accession>
<dbReference type="SUPFAM" id="SSF51726">
    <property type="entry name" value="UROD/MetE-like"/>
    <property type="match status" value="1"/>
</dbReference>
<evidence type="ECO:0000256" key="13">
    <source>
        <dbReference type="ARBA" id="ARBA00048411"/>
    </source>
</evidence>
<evidence type="ECO:0000256" key="3">
    <source>
        <dbReference type="ARBA" id="ARBA00009935"/>
    </source>
</evidence>
<dbReference type="EC" id="4.1.1.37" evidence="5"/>
<protein>
    <recommendedName>
        <fullName evidence="6">Uroporphyrinogen decarboxylase</fullName>
        <ecNumber evidence="5">4.1.1.37</ecNumber>
    </recommendedName>
</protein>
<dbReference type="eggNOG" id="KOG2872">
    <property type="taxonomic scope" value="Eukaryota"/>
</dbReference>
<dbReference type="GO" id="GO:0005829">
    <property type="term" value="C:cytosol"/>
    <property type="evidence" value="ECO:0007669"/>
    <property type="project" value="UniProtKB-SubCell"/>
</dbReference>
<proteinExistence type="inferred from homology"/>
<comment type="pathway">
    <text evidence="2">Porphyrin-containing compound metabolism; protoporphyrin-IX biosynthesis; coproporphyrinogen-III from 5-aminolevulinate: step 4/4.</text>
</comment>
<gene>
    <name evidence="15" type="ORF">H696_04413</name>
</gene>